<organism evidence="3">
    <name type="scientific">Ditylum brightwellii</name>
    <dbReference type="NCBI Taxonomy" id="49249"/>
    <lineage>
        <taxon>Eukaryota</taxon>
        <taxon>Sar</taxon>
        <taxon>Stramenopiles</taxon>
        <taxon>Ochrophyta</taxon>
        <taxon>Bacillariophyta</taxon>
        <taxon>Mediophyceae</taxon>
        <taxon>Lithodesmiophycidae</taxon>
        <taxon>Lithodesmiales</taxon>
        <taxon>Lithodesmiaceae</taxon>
        <taxon>Ditylum</taxon>
    </lineage>
</organism>
<sequence length="271" mass="30784">MFADNENNHDERFLPPPANNNNDDNKKYNIPPTLNISWFMATTLCIWFLFIHAPFVLIAQQKIDPLLYIHLFGAYSIYLTCVHNTLLTPSTTFGCGEKGTTARPFHIWIGRVGLILGVIGFITGFILTWFVLEPLNDLGFSIGISFGGIIQMILQYNGYRAIKHFQNIKAQIEASDYNNQEELLALQEEQDQHLSHHILCMINLFVFACGVPALIRVMAPIKGGFGWLPIFIGVLYVIAHYMSKPLVQKIKTKRDRERGVVVVTEESELRS</sequence>
<feature type="transmembrane region" description="Helical" evidence="2">
    <location>
        <begin position="138"/>
        <end position="159"/>
    </location>
</feature>
<protein>
    <recommendedName>
        <fullName evidence="4">Cytochrome b561 domain-containing protein</fullName>
    </recommendedName>
</protein>
<dbReference type="EMBL" id="HBGN01031956">
    <property type="protein sequence ID" value="CAD9348863.1"/>
    <property type="molecule type" value="Transcribed_RNA"/>
</dbReference>
<feature type="region of interest" description="Disordered" evidence="1">
    <location>
        <begin position="1"/>
        <end position="25"/>
    </location>
</feature>
<feature type="transmembrane region" description="Helical" evidence="2">
    <location>
        <begin position="36"/>
        <end position="59"/>
    </location>
</feature>
<feature type="transmembrane region" description="Helical" evidence="2">
    <location>
        <begin position="108"/>
        <end position="132"/>
    </location>
</feature>
<keyword evidence="2" id="KW-0472">Membrane</keyword>
<keyword evidence="2" id="KW-0812">Transmembrane</keyword>
<evidence type="ECO:0000313" key="3">
    <source>
        <dbReference type="EMBL" id="CAD9348863.1"/>
    </source>
</evidence>
<feature type="transmembrane region" description="Helical" evidence="2">
    <location>
        <begin position="198"/>
        <end position="219"/>
    </location>
</feature>
<feature type="transmembrane region" description="Helical" evidence="2">
    <location>
        <begin position="65"/>
        <end position="87"/>
    </location>
</feature>
<dbReference type="AlphaFoldDB" id="A0A7S1ZUK9"/>
<proteinExistence type="predicted"/>
<reference evidence="3" key="1">
    <citation type="submission" date="2021-01" db="EMBL/GenBank/DDBJ databases">
        <authorList>
            <person name="Corre E."/>
            <person name="Pelletier E."/>
            <person name="Niang G."/>
            <person name="Scheremetjew M."/>
            <person name="Finn R."/>
            <person name="Kale V."/>
            <person name="Holt S."/>
            <person name="Cochrane G."/>
            <person name="Meng A."/>
            <person name="Brown T."/>
            <person name="Cohen L."/>
        </authorList>
    </citation>
    <scope>NUCLEOTIDE SEQUENCE</scope>
    <source>
        <strain evidence="3">Pop2</strain>
    </source>
</reference>
<evidence type="ECO:0008006" key="4">
    <source>
        <dbReference type="Google" id="ProtNLM"/>
    </source>
</evidence>
<feature type="compositionally biased region" description="Basic and acidic residues" evidence="1">
    <location>
        <begin position="1"/>
        <end position="13"/>
    </location>
</feature>
<name>A0A7S1ZUK9_9STRA</name>
<gene>
    <name evidence="3" type="ORF">DBRI1063_LOCUS20644</name>
</gene>
<accession>A0A7S1ZUK9</accession>
<evidence type="ECO:0000256" key="2">
    <source>
        <dbReference type="SAM" id="Phobius"/>
    </source>
</evidence>
<feature type="transmembrane region" description="Helical" evidence="2">
    <location>
        <begin position="225"/>
        <end position="243"/>
    </location>
</feature>
<keyword evidence="2" id="KW-1133">Transmembrane helix</keyword>
<evidence type="ECO:0000256" key="1">
    <source>
        <dbReference type="SAM" id="MobiDB-lite"/>
    </source>
</evidence>